<dbReference type="EMBL" id="VIKR01000002">
    <property type="protein sequence ID" value="TQV74842.1"/>
    <property type="molecule type" value="Genomic_DNA"/>
</dbReference>
<evidence type="ECO:0000313" key="1">
    <source>
        <dbReference type="EMBL" id="TQV74842.1"/>
    </source>
</evidence>
<dbReference type="Proteomes" id="UP000317839">
    <property type="component" value="Unassembled WGS sequence"/>
</dbReference>
<reference evidence="1 2" key="1">
    <citation type="submission" date="2019-06" db="EMBL/GenBank/DDBJ databases">
        <title>Draft genome of Aliikangiella marina GYP-15.</title>
        <authorList>
            <person name="Wang G."/>
        </authorList>
    </citation>
    <scope>NUCLEOTIDE SEQUENCE [LARGE SCALE GENOMIC DNA]</scope>
    <source>
        <strain evidence="1 2">GYP-15</strain>
    </source>
</reference>
<protein>
    <submittedName>
        <fullName evidence="1">Uncharacterized protein</fullName>
    </submittedName>
</protein>
<dbReference type="RefSeq" id="WP_142941460.1">
    <property type="nucleotide sequence ID" value="NZ_VIKR01000002.1"/>
</dbReference>
<comment type="caution">
    <text evidence="1">The sequence shown here is derived from an EMBL/GenBank/DDBJ whole genome shotgun (WGS) entry which is preliminary data.</text>
</comment>
<proteinExistence type="predicted"/>
<keyword evidence="2" id="KW-1185">Reference proteome</keyword>
<name>A0A545TC96_9GAMM</name>
<sequence length="105" mass="12042">MSLMIGGRGPKVQELITFDDENNILSQVLTGHSYMGAKIDETYRVYQNQSIWENTQESGKRMVKPDQFYIAADGTPYTLELIVKAIDRTKNKKLELYRLAPQVTK</sequence>
<evidence type="ECO:0000313" key="2">
    <source>
        <dbReference type="Proteomes" id="UP000317839"/>
    </source>
</evidence>
<dbReference type="AlphaFoldDB" id="A0A545TC96"/>
<gene>
    <name evidence="1" type="ORF">FLL45_07735</name>
</gene>
<organism evidence="1 2">
    <name type="scientific">Aliikangiella marina</name>
    <dbReference type="NCBI Taxonomy" id="1712262"/>
    <lineage>
        <taxon>Bacteria</taxon>
        <taxon>Pseudomonadati</taxon>
        <taxon>Pseudomonadota</taxon>
        <taxon>Gammaproteobacteria</taxon>
        <taxon>Oceanospirillales</taxon>
        <taxon>Pleioneaceae</taxon>
        <taxon>Aliikangiella</taxon>
    </lineage>
</organism>
<accession>A0A545TC96</accession>